<dbReference type="Gene3D" id="3.20.80.10">
    <property type="entry name" value="Regulatory factor, effector binding domain"/>
    <property type="match status" value="2"/>
</dbReference>
<sequence>MKFYWVSAVLIVLPVCWALVPEISLKSKNLHPTSSVTSTGNDVISETRTLGVGKWPTLNITRLRISSYNVTSSTTTTKLADRKFDVVDPDPNPSSGLSINSNTIHHLEPNSSVGPKRKKTRHRNKWKSPSSRIAPAKTTPAGPFWTRNDIVEPPTTKPPVYSSQLIPSTCQSLTSTCPAYRLVERRKEYDIRWYPSRRWASAIVMTEDDRLLAVWEGLAKLQEYFDGYNEPQIAMNLTFPLLTQVKRGKHPGILHQELRDITLSVPIPSKYQMNPPSPNSADILLDMVDSSTVFVQSFRARLWDLTDRALRHRADRLMTTLRNHGEAFHDRYYYLAAFNKPDNMENNVYEMWIHATRLRDPGRVQPVTKAQDPPLSKVTLRTRKRLCRGVECPSFDVLRVYKFGIQKRRYFDTVLIQAGTNECEFNSLSVWRGFMPLHLYKHGINSHWEVLEATRPIGIVHVVDRVTANQSLTSGIDQRLQQLRYNNRTSVLDSSVSFDCRHNLTVSLYLPQRLHSNPPSAGLGAPPVKINRVNDLIVYVQTVGGSILDPVRSTIEVKKFGSRLKQLGLCYKPAEYYLVVYDFMVRFHGRQNEIWFLADRCPVRSAADLK</sequence>
<evidence type="ECO:0000256" key="1">
    <source>
        <dbReference type="ARBA" id="ARBA00009817"/>
    </source>
</evidence>
<comment type="similarity">
    <text evidence="1">Belongs to the HEBP family.</text>
</comment>
<evidence type="ECO:0000313" key="5">
    <source>
        <dbReference type="Proteomes" id="UP000076858"/>
    </source>
</evidence>
<evidence type="ECO:0000313" key="4">
    <source>
        <dbReference type="EMBL" id="KZS19968.1"/>
    </source>
</evidence>
<organism evidence="4 5">
    <name type="scientific">Daphnia magna</name>
    <dbReference type="NCBI Taxonomy" id="35525"/>
    <lineage>
        <taxon>Eukaryota</taxon>
        <taxon>Metazoa</taxon>
        <taxon>Ecdysozoa</taxon>
        <taxon>Arthropoda</taxon>
        <taxon>Crustacea</taxon>
        <taxon>Branchiopoda</taxon>
        <taxon>Diplostraca</taxon>
        <taxon>Cladocera</taxon>
        <taxon>Anomopoda</taxon>
        <taxon>Daphniidae</taxon>
        <taxon>Daphnia</taxon>
    </lineage>
</organism>
<feature type="compositionally biased region" description="Polar residues" evidence="2">
    <location>
        <begin position="93"/>
        <end position="113"/>
    </location>
</feature>
<dbReference type="PANTHER" id="PTHR11220:SF1">
    <property type="entry name" value="HEME-BINDING PROTEIN 2"/>
    <property type="match status" value="1"/>
</dbReference>
<reference evidence="4 5" key="1">
    <citation type="submission" date="2016-03" db="EMBL/GenBank/DDBJ databases">
        <title>EvidentialGene: Evidence-directed Construction of Genes on Genomes.</title>
        <authorList>
            <person name="Gilbert D.G."/>
            <person name="Choi J.-H."/>
            <person name="Mockaitis K."/>
            <person name="Colbourne J."/>
            <person name="Pfrender M."/>
        </authorList>
    </citation>
    <scope>NUCLEOTIDE SEQUENCE [LARGE SCALE GENOMIC DNA]</scope>
    <source>
        <strain evidence="4 5">Xinb3</strain>
        <tissue evidence="4">Complete organism</tissue>
    </source>
</reference>
<name>A0A0P5TV52_9CRUS</name>
<gene>
    <name evidence="4" type="ORF">APZ42_013461</name>
</gene>
<keyword evidence="5" id="KW-1185">Reference proteome</keyword>
<dbReference type="InterPro" id="IPR006917">
    <property type="entry name" value="SOUL_heme-bd"/>
</dbReference>
<feature type="signal peptide" evidence="3">
    <location>
        <begin position="1"/>
        <end position="18"/>
    </location>
</feature>
<evidence type="ECO:0000256" key="2">
    <source>
        <dbReference type="SAM" id="MobiDB-lite"/>
    </source>
</evidence>
<dbReference type="Pfam" id="PF04832">
    <property type="entry name" value="SOUL"/>
    <property type="match status" value="2"/>
</dbReference>
<comment type="caution">
    <text evidence="4">The sequence shown here is derived from an EMBL/GenBank/DDBJ whole genome shotgun (WGS) entry which is preliminary data.</text>
</comment>
<dbReference type="PANTHER" id="PTHR11220">
    <property type="entry name" value="HEME-BINDING PROTEIN-RELATED"/>
    <property type="match status" value="1"/>
</dbReference>
<dbReference type="Proteomes" id="UP000076858">
    <property type="component" value="Unassembled WGS sequence"/>
</dbReference>
<dbReference type="InterPro" id="IPR011256">
    <property type="entry name" value="Reg_factor_effector_dom_sf"/>
</dbReference>
<keyword evidence="3" id="KW-0732">Signal</keyword>
<accession>A0A0P5TV52</accession>
<feature type="region of interest" description="Disordered" evidence="2">
    <location>
        <begin position="84"/>
        <end position="149"/>
    </location>
</feature>
<dbReference type="OrthoDB" id="6424451at2759"/>
<feature type="chain" id="PRO_5013462516" evidence="3">
    <location>
        <begin position="19"/>
        <end position="610"/>
    </location>
</feature>
<dbReference type="AlphaFoldDB" id="A0A0P5TV52"/>
<evidence type="ECO:0000256" key="3">
    <source>
        <dbReference type="SAM" id="SignalP"/>
    </source>
</evidence>
<protein>
    <submittedName>
        <fullName evidence="4">Heme-binding protein 2</fullName>
    </submittedName>
</protein>
<dbReference type="EMBL" id="LRGB01000261">
    <property type="protein sequence ID" value="KZS19968.1"/>
    <property type="molecule type" value="Genomic_DNA"/>
</dbReference>
<proteinExistence type="inferred from homology"/>
<dbReference type="SUPFAM" id="SSF55136">
    <property type="entry name" value="Probable bacterial effector-binding domain"/>
    <property type="match status" value="2"/>
</dbReference>
<feature type="compositionally biased region" description="Basic residues" evidence="2">
    <location>
        <begin position="115"/>
        <end position="126"/>
    </location>
</feature>